<proteinExistence type="inferred from homology"/>
<comment type="catalytic activity">
    <reaction evidence="7">
        <text>[protein]-L-isoaspartate + S-adenosyl-L-methionine = [protein]-L-isoaspartate alpha-methyl ester + S-adenosyl-L-homocysteine</text>
        <dbReference type="Rhea" id="RHEA:12705"/>
        <dbReference type="Rhea" id="RHEA-COMP:12143"/>
        <dbReference type="Rhea" id="RHEA-COMP:12144"/>
        <dbReference type="ChEBI" id="CHEBI:57856"/>
        <dbReference type="ChEBI" id="CHEBI:59789"/>
        <dbReference type="ChEBI" id="CHEBI:90596"/>
        <dbReference type="ChEBI" id="CHEBI:90598"/>
        <dbReference type="EC" id="2.1.1.77"/>
    </reaction>
</comment>
<dbReference type="EMBL" id="CP017634">
    <property type="protein sequence ID" value="ATW24315.1"/>
    <property type="molecule type" value="Genomic_DNA"/>
</dbReference>
<keyword evidence="6 7" id="KW-0949">S-adenosyl-L-methionine</keyword>
<dbReference type="GO" id="GO:0030091">
    <property type="term" value="P:protein repair"/>
    <property type="evidence" value="ECO:0007669"/>
    <property type="project" value="UniProtKB-UniRule"/>
</dbReference>
<keyword evidence="9" id="KW-1185">Reference proteome</keyword>
<evidence type="ECO:0000256" key="6">
    <source>
        <dbReference type="ARBA" id="ARBA00022691"/>
    </source>
</evidence>
<dbReference type="AlphaFoldDB" id="A0A3G1KQA5"/>
<dbReference type="OrthoDB" id="9772751at2"/>
<evidence type="ECO:0000313" key="9">
    <source>
        <dbReference type="Proteomes" id="UP000323521"/>
    </source>
</evidence>
<dbReference type="PROSITE" id="PS01279">
    <property type="entry name" value="PCMT"/>
    <property type="match status" value="1"/>
</dbReference>
<dbReference type="RefSeq" id="WP_148133497.1">
    <property type="nucleotide sequence ID" value="NZ_CP017634.1"/>
</dbReference>
<keyword evidence="3 7" id="KW-0963">Cytoplasm</keyword>
<dbReference type="Proteomes" id="UP000323521">
    <property type="component" value="Chromosome"/>
</dbReference>
<dbReference type="GO" id="GO:0032259">
    <property type="term" value="P:methylation"/>
    <property type="evidence" value="ECO:0007669"/>
    <property type="project" value="UniProtKB-KW"/>
</dbReference>
<comment type="function">
    <text evidence="7">Catalyzes the methyl esterification of L-isoaspartyl residues in peptides and proteins that result from spontaneous decomposition of normal L-aspartyl and L-asparaginyl residues. It plays a role in the repair and/or degradation of damaged proteins.</text>
</comment>
<dbReference type="PANTHER" id="PTHR11579">
    <property type="entry name" value="PROTEIN-L-ISOASPARTATE O-METHYLTRANSFERASE"/>
    <property type="match status" value="1"/>
</dbReference>
<dbReference type="EC" id="2.1.1.77" evidence="7"/>
<reference evidence="8 9" key="1">
    <citation type="submission" date="2016-10" db="EMBL/GenBank/DDBJ databases">
        <title>Complete Genome Sequence of Peptococcaceae strain DCMF.</title>
        <authorList>
            <person name="Edwards R.J."/>
            <person name="Holland S.I."/>
            <person name="Deshpande N.P."/>
            <person name="Wong Y.K."/>
            <person name="Ertan H."/>
            <person name="Manefield M."/>
            <person name="Russell T.L."/>
            <person name="Lee M.J."/>
        </authorList>
    </citation>
    <scope>NUCLEOTIDE SEQUENCE [LARGE SCALE GENOMIC DNA]</scope>
    <source>
        <strain evidence="8 9">DCMF</strain>
    </source>
</reference>
<accession>A0A3G1KQA5</accession>
<evidence type="ECO:0000256" key="3">
    <source>
        <dbReference type="ARBA" id="ARBA00022490"/>
    </source>
</evidence>
<keyword evidence="5 7" id="KW-0808">Transferase</keyword>
<dbReference type="InterPro" id="IPR000682">
    <property type="entry name" value="PCMT"/>
</dbReference>
<dbReference type="Pfam" id="PF01135">
    <property type="entry name" value="PCMT"/>
    <property type="match status" value="1"/>
</dbReference>
<dbReference type="GO" id="GO:0004719">
    <property type="term" value="F:protein-L-isoaspartate (D-aspartate) O-methyltransferase activity"/>
    <property type="evidence" value="ECO:0007669"/>
    <property type="project" value="UniProtKB-UniRule"/>
</dbReference>
<keyword evidence="4 7" id="KW-0489">Methyltransferase</keyword>
<comment type="subcellular location">
    <subcellularLocation>
        <location evidence="1 7">Cytoplasm</location>
    </subcellularLocation>
</comment>
<dbReference type="KEGG" id="fwa:DCMF_05495"/>
<dbReference type="SUPFAM" id="SSF53335">
    <property type="entry name" value="S-adenosyl-L-methionine-dependent methyltransferases"/>
    <property type="match status" value="1"/>
</dbReference>
<dbReference type="Gene3D" id="3.40.50.150">
    <property type="entry name" value="Vaccinia Virus protein VP39"/>
    <property type="match status" value="1"/>
</dbReference>
<dbReference type="CDD" id="cd02440">
    <property type="entry name" value="AdoMet_MTases"/>
    <property type="match status" value="1"/>
</dbReference>
<organism evidence="8 9">
    <name type="scientific">Formimonas warabiya</name>
    <dbReference type="NCBI Taxonomy" id="1761012"/>
    <lineage>
        <taxon>Bacteria</taxon>
        <taxon>Bacillati</taxon>
        <taxon>Bacillota</taxon>
        <taxon>Clostridia</taxon>
        <taxon>Eubacteriales</taxon>
        <taxon>Peptococcaceae</taxon>
        <taxon>Candidatus Formimonas</taxon>
    </lineage>
</organism>
<dbReference type="NCBIfam" id="TIGR00080">
    <property type="entry name" value="pimt"/>
    <property type="match status" value="1"/>
</dbReference>
<dbReference type="NCBIfam" id="NF001453">
    <property type="entry name" value="PRK00312.1"/>
    <property type="match status" value="1"/>
</dbReference>
<sequence length="212" mass="23858">MKSLEDLIATLKEKKILKTSFIIKAFLTVDRANFVLPEYVKRSYEDLPLPLKEKQTISQPLTVAFMMELLQPDQHHRILDIGSGSGYTTALLAEIAGPDGQVFAVERIKWLKEFGENNLKKLAYKNVRFREGNGANGWSEHAPFDRILVNAAAPAVPQPLKEQLKTGGRLVIPLDNADGPILLLEKRSPEQYAERRFPGFSFVPFIDDPSII</sequence>
<evidence type="ECO:0000313" key="8">
    <source>
        <dbReference type="EMBL" id="ATW24315.1"/>
    </source>
</evidence>
<evidence type="ECO:0000256" key="5">
    <source>
        <dbReference type="ARBA" id="ARBA00022679"/>
    </source>
</evidence>
<dbReference type="HAMAP" id="MF_00090">
    <property type="entry name" value="PIMT"/>
    <property type="match status" value="1"/>
</dbReference>
<dbReference type="GO" id="GO:0005737">
    <property type="term" value="C:cytoplasm"/>
    <property type="evidence" value="ECO:0007669"/>
    <property type="project" value="UniProtKB-SubCell"/>
</dbReference>
<protein>
    <recommendedName>
        <fullName evidence="7">Protein-L-isoaspartate O-methyltransferase</fullName>
        <ecNumber evidence="7">2.1.1.77</ecNumber>
    </recommendedName>
    <alternativeName>
        <fullName evidence="7">L-isoaspartyl protein carboxyl methyltransferase</fullName>
    </alternativeName>
    <alternativeName>
        <fullName evidence="7">Protein L-isoaspartyl methyltransferase</fullName>
    </alternativeName>
    <alternativeName>
        <fullName evidence="7">Protein-beta-aspartate methyltransferase</fullName>
        <shortName evidence="7">PIMT</shortName>
    </alternativeName>
</protein>
<gene>
    <name evidence="7" type="primary">pcm</name>
    <name evidence="8" type="ORF">DCMF_05495</name>
</gene>
<name>A0A3G1KQA5_FORW1</name>
<comment type="similarity">
    <text evidence="2 7">Belongs to the methyltransferase superfamily. L-isoaspartyl/D-aspartyl protein methyltransferase family.</text>
</comment>
<evidence type="ECO:0000256" key="4">
    <source>
        <dbReference type="ARBA" id="ARBA00022603"/>
    </source>
</evidence>
<dbReference type="InterPro" id="IPR029063">
    <property type="entry name" value="SAM-dependent_MTases_sf"/>
</dbReference>
<evidence type="ECO:0000256" key="7">
    <source>
        <dbReference type="HAMAP-Rule" id="MF_00090"/>
    </source>
</evidence>
<evidence type="ECO:0000256" key="1">
    <source>
        <dbReference type="ARBA" id="ARBA00004496"/>
    </source>
</evidence>
<feature type="active site" evidence="7">
    <location>
        <position position="58"/>
    </location>
</feature>
<evidence type="ECO:0000256" key="2">
    <source>
        <dbReference type="ARBA" id="ARBA00005369"/>
    </source>
</evidence>
<dbReference type="PANTHER" id="PTHR11579:SF0">
    <property type="entry name" value="PROTEIN-L-ISOASPARTATE(D-ASPARTATE) O-METHYLTRANSFERASE"/>
    <property type="match status" value="1"/>
</dbReference>